<organism evidence="3 4">
    <name type="scientific">Aquipuribacter hungaricus</name>
    <dbReference type="NCBI Taxonomy" id="545624"/>
    <lineage>
        <taxon>Bacteria</taxon>
        <taxon>Bacillati</taxon>
        <taxon>Actinomycetota</taxon>
        <taxon>Actinomycetes</taxon>
        <taxon>Micrococcales</taxon>
        <taxon>Intrasporangiaceae</taxon>
        <taxon>Aquipuribacter</taxon>
    </lineage>
</organism>
<feature type="chain" id="PRO_5046556053" evidence="2">
    <location>
        <begin position="28"/>
        <end position="139"/>
    </location>
</feature>
<reference evidence="4" key="1">
    <citation type="journal article" date="2019" name="Int. J. Syst. Evol. Microbiol.">
        <title>The Global Catalogue of Microorganisms (GCM) 10K type strain sequencing project: providing services to taxonomists for standard genome sequencing and annotation.</title>
        <authorList>
            <consortium name="The Broad Institute Genomics Platform"/>
            <consortium name="The Broad Institute Genome Sequencing Center for Infectious Disease"/>
            <person name="Wu L."/>
            <person name="Ma J."/>
        </authorList>
    </citation>
    <scope>NUCLEOTIDE SEQUENCE [LARGE SCALE GENOMIC DNA]</scope>
    <source>
        <strain evidence="4">NCAIM B.02333</strain>
    </source>
</reference>
<dbReference type="Proteomes" id="UP001595685">
    <property type="component" value="Unassembled WGS sequence"/>
</dbReference>
<feature type="signal peptide" evidence="2">
    <location>
        <begin position="1"/>
        <end position="27"/>
    </location>
</feature>
<evidence type="ECO:0000313" key="4">
    <source>
        <dbReference type="Proteomes" id="UP001595685"/>
    </source>
</evidence>
<dbReference type="EMBL" id="JBHRWW010000044">
    <property type="protein sequence ID" value="MFC3690563.1"/>
    <property type="molecule type" value="Genomic_DNA"/>
</dbReference>
<evidence type="ECO:0000313" key="3">
    <source>
        <dbReference type="EMBL" id="MFC3690563.1"/>
    </source>
</evidence>
<feature type="region of interest" description="Disordered" evidence="1">
    <location>
        <begin position="66"/>
        <end position="102"/>
    </location>
</feature>
<gene>
    <name evidence="3" type="ORF">ACFOLH_19630</name>
</gene>
<protein>
    <submittedName>
        <fullName evidence="3">HdeA/HdeB family chaperone</fullName>
    </submittedName>
</protein>
<sequence>MEIIMTNPIKTLAAAALISTLSVPAFAAAHLNLHGMTCEEYNQLGGADRDKVAKIAIAELNDNVVPTDGTATATDSSVGTAAEESNSAASSGSATATSIAGADDDMSRFAEEMAILNRTCSRNWDAMVTEAAAGQSGTR</sequence>
<dbReference type="Pfam" id="PF06411">
    <property type="entry name" value="HdeA"/>
    <property type="match status" value="1"/>
</dbReference>
<name>A0ABV7WN99_9MICO</name>
<evidence type="ECO:0000256" key="2">
    <source>
        <dbReference type="SAM" id="SignalP"/>
    </source>
</evidence>
<keyword evidence="2" id="KW-0732">Signal</keyword>
<evidence type="ECO:0000256" key="1">
    <source>
        <dbReference type="SAM" id="MobiDB-lite"/>
    </source>
</evidence>
<accession>A0ABV7WN99</accession>
<feature type="compositionally biased region" description="Low complexity" evidence="1">
    <location>
        <begin position="79"/>
        <end position="101"/>
    </location>
</feature>
<dbReference type="InterPro" id="IPR010486">
    <property type="entry name" value="HNS-dep_expression_A/B"/>
</dbReference>
<feature type="compositionally biased region" description="Polar residues" evidence="1">
    <location>
        <begin position="69"/>
        <end position="78"/>
    </location>
</feature>
<keyword evidence="4" id="KW-1185">Reference proteome</keyword>
<proteinExistence type="predicted"/>
<comment type="caution">
    <text evidence="3">The sequence shown here is derived from an EMBL/GenBank/DDBJ whole genome shotgun (WGS) entry which is preliminary data.</text>
</comment>